<evidence type="ECO:0000313" key="7">
    <source>
        <dbReference type="EMBL" id="TDQ40180.1"/>
    </source>
</evidence>
<keyword evidence="4 5" id="KW-0472">Membrane</keyword>
<comment type="subcellular location">
    <subcellularLocation>
        <location evidence="1">Membrane</location>
        <topology evidence="1">Multi-pass membrane protein</topology>
    </subcellularLocation>
</comment>
<feature type="transmembrane region" description="Helical" evidence="5">
    <location>
        <begin position="40"/>
        <end position="56"/>
    </location>
</feature>
<keyword evidence="3 5" id="KW-1133">Transmembrane helix</keyword>
<feature type="transmembrane region" description="Helical" evidence="5">
    <location>
        <begin position="123"/>
        <end position="139"/>
    </location>
</feature>
<feature type="transmembrane region" description="Helical" evidence="5">
    <location>
        <begin position="179"/>
        <end position="199"/>
    </location>
</feature>
<feature type="transmembrane region" description="Helical" evidence="5">
    <location>
        <begin position="261"/>
        <end position="279"/>
    </location>
</feature>
<keyword evidence="2 5" id="KW-0812">Transmembrane</keyword>
<sequence length="284" mass="30456">MRSIQPLRGAALLALSALLFSLMGVFIREASVTVSNEVIVFFRNLVGVLFFLPLVLAKGLQPLKTDRPLTHLKRTAYGLGAMYCFFYAIAHLPLADAMLFTYSAPVFTPLLAWLWLKEPLTRRMLALSLVGLAGVLLVSKPSGALFSSLSLVGLAASLLAASAFVSIREMSDSEPAFRIVFYFAFFSTSLSAIPLAWAWQPLDSQQLLLLLAAGLLAALAQFAMSQAYALAPPGLIGPVAYSAIVFSGIIAWLLWNETPGPSSIAGAALIFTASILSVMQKKPT</sequence>
<evidence type="ECO:0000256" key="2">
    <source>
        <dbReference type="ARBA" id="ARBA00022692"/>
    </source>
</evidence>
<dbReference type="EMBL" id="SNYK01000001">
    <property type="protein sequence ID" value="TDQ40180.1"/>
    <property type="molecule type" value="Genomic_DNA"/>
</dbReference>
<feature type="domain" description="EamA" evidence="6">
    <location>
        <begin position="151"/>
        <end position="278"/>
    </location>
</feature>
<comment type="caution">
    <text evidence="7">The sequence shown here is derived from an EMBL/GenBank/DDBJ whole genome shotgun (WGS) entry which is preliminary data.</text>
</comment>
<dbReference type="GO" id="GO:0016020">
    <property type="term" value="C:membrane"/>
    <property type="evidence" value="ECO:0007669"/>
    <property type="project" value="UniProtKB-SubCell"/>
</dbReference>
<evidence type="ECO:0000256" key="5">
    <source>
        <dbReference type="SAM" id="Phobius"/>
    </source>
</evidence>
<dbReference type="RefSeq" id="WP_101496876.1">
    <property type="nucleotide sequence ID" value="NZ_LNJZ01000007.1"/>
</dbReference>
<feature type="domain" description="EamA" evidence="6">
    <location>
        <begin position="8"/>
        <end position="139"/>
    </location>
</feature>
<dbReference type="SUPFAM" id="SSF103481">
    <property type="entry name" value="Multidrug resistance efflux transporter EmrE"/>
    <property type="match status" value="2"/>
</dbReference>
<evidence type="ECO:0000256" key="4">
    <source>
        <dbReference type="ARBA" id="ARBA00023136"/>
    </source>
</evidence>
<evidence type="ECO:0000259" key="6">
    <source>
        <dbReference type="Pfam" id="PF00892"/>
    </source>
</evidence>
<feature type="transmembrane region" description="Helical" evidence="5">
    <location>
        <begin position="145"/>
        <end position="167"/>
    </location>
</feature>
<dbReference type="Gene3D" id="1.10.3730.20">
    <property type="match status" value="1"/>
</dbReference>
<evidence type="ECO:0000313" key="8">
    <source>
        <dbReference type="Proteomes" id="UP000294575"/>
    </source>
</evidence>
<dbReference type="Pfam" id="PF00892">
    <property type="entry name" value="EamA"/>
    <property type="match status" value="2"/>
</dbReference>
<protein>
    <submittedName>
        <fullName evidence="7">EamA-like transporter family protein</fullName>
    </submittedName>
</protein>
<gene>
    <name evidence="7" type="ORF">DFQ45_101315</name>
</gene>
<organism evidence="7 8">
    <name type="scientific">Thiopseudomonas denitrificans</name>
    <dbReference type="NCBI Taxonomy" id="1501432"/>
    <lineage>
        <taxon>Bacteria</taxon>
        <taxon>Pseudomonadati</taxon>
        <taxon>Pseudomonadota</taxon>
        <taxon>Gammaproteobacteria</taxon>
        <taxon>Pseudomonadales</taxon>
        <taxon>Pseudomonadaceae</taxon>
        <taxon>Thiopseudomonas</taxon>
    </lineage>
</organism>
<evidence type="ECO:0000256" key="3">
    <source>
        <dbReference type="ARBA" id="ARBA00022989"/>
    </source>
</evidence>
<reference evidence="7 8" key="1">
    <citation type="submission" date="2019-03" db="EMBL/GenBank/DDBJ databases">
        <title>Genomic Encyclopedia of Type Strains, Phase IV (KMG-IV): sequencing the most valuable type-strain genomes for metagenomic binning, comparative biology and taxonomic classification.</title>
        <authorList>
            <person name="Goeker M."/>
        </authorList>
    </citation>
    <scope>NUCLEOTIDE SEQUENCE [LARGE SCALE GENOMIC DNA]</scope>
    <source>
        <strain evidence="7 8">DSM 28679</strain>
    </source>
</reference>
<feature type="transmembrane region" description="Helical" evidence="5">
    <location>
        <begin position="76"/>
        <end position="93"/>
    </location>
</feature>
<keyword evidence="8" id="KW-1185">Reference proteome</keyword>
<dbReference type="Proteomes" id="UP000294575">
    <property type="component" value="Unassembled WGS sequence"/>
</dbReference>
<evidence type="ECO:0000256" key="1">
    <source>
        <dbReference type="ARBA" id="ARBA00004141"/>
    </source>
</evidence>
<dbReference type="PANTHER" id="PTHR22911">
    <property type="entry name" value="ACYL-MALONYL CONDENSING ENZYME-RELATED"/>
    <property type="match status" value="1"/>
</dbReference>
<dbReference type="OrthoDB" id="5565182at2"/>
<name>A0A4R6U1H4_9GAMM</name>
<accession>A0A4R6U1H4</accession>
<feature type="transmembrane region" description="Helical" evidence="5">
    <location>
        <begin position="235"/>
        <end position="255"/>
    </location>
</feature>
<dbReference type="AlphaFoldDB" id="A0A4R6U1H4"/>
<dbReference type="InterPro" id="IPR000620">
    <property type="entry name" value="EamA_dom"/>
</dbReference>
<dbReference type="PANTHER" id="PTHR22911:SF6">
    <property type="entry name" value="SOLUTE CARRIER FAMILY 35 MEMBER G1"/>
    <property type="match status" value="1"/>
</dbReference>
<dbReference type="InterPro" id="IPR037185">
    <property type="entry name" value="EmrE-like"/>
</dbReference>
<feature type="transmembrane region" description="Helical" evidence="5">
    <location>
        <begin position="205"/>
        <end position="223"/>
    </location>
</feature>
<proteinExistence type="predicted"/>